<feature type="transmembrane region" description="Helical" evidence="6">
    <location>
        <begin position="179"/>
        <end position="199"/>
    </location>
</feature>
<feature type="transmembrane region" description="Helical" evidence="6">
    <location>
        <begin position="334"/>
        <end position="353"/>
    </location>
</feature>
<dbReference type="OrthoDB" id="5329450at2"/>
<feature type="transmembrane region" description="Helical" evidence="6">
    <location>
        <begin position="237"/>
        <end position="255"/>
    </location>
</feature>
<keyword evidence="4 6" id="KW-1133">Transmembrane helix</keyword>
<evidence type="ECO:0000256" key="1">
    <source>
        <dbReference type="ARBA" id="ARBA00004141"/>
    </source>
</evidence>
<dbReference type="GO" id="GO:0055085">
    <property type="term" value="P:transmembrane transport"/>
    <property type="evidence" value="ECO:0007669"/>
    <property type="project" value="InterPro"/>
</dbReference>
<accession>A0A366IC02</accession>
<comment type="caution">
    <text evidence="8">The sequence shown here is derived from an EMBL/GenBank/DDBJ whole genome shotgun (WGS) entry which is preliminary data.</text>
</comment>
<evidence type="ECO:0000256" key="6">
    <source>
        <dbReference type="SAM" id="Phobius"/>
    </source>
</evidence>
<feature type="transmembrane region" description="Helical" evidence="6">
    <location>
        <begin position="261"/>
        <end position="279"/>
    </location>
</feature>
<dbReference type="Pfam" id="PF03600">
    <property type="entry name" value="CitMHS"/>
    <property type="match status" value="1"/>
</dbReference>
<evidence type="ECO:0000256" key="4">
    <source>
        <dbReference type="ARBA" id="ARBA00022989"/>
    </source>
</evidence>
<dbReference type="InterPro" id="IPR002229">
    <property type="entry name" value="RhesusRHD"/>
</dbReference>
<keyword evidence="9" id="KW-1185">Reference proteome</keyword>
<feature type="transmembrane region" description="Helical" evidence="6">
    <location>
        <begin position="390"/>
        <end position="410"/>
    </location>
</feature>
<protein>
    <submittedName>
        <fullName evidence="8">CitMHS family citrate-Mg2+:H+ or citrate-Ca2+:H+ symporter</fullName>
    </submittedName>
</protein>
<dbReference type="GO" id="GO:0005886">
    <property type="term" value="C:plasma membrane"/>
    <property type="evidence" value="ECO:0007669"/>
    <property type="project" value="InterPro"/>
</dbReference>
<feature type="transmembrane region" description="Helical" evidence="6">
    <location>
        <begin position="96"/>
        <end position="128"/>
    </location>
</feature>
<sequence>MYLALVGYVLIACLMLFLIKGKATPISLFIFLSIIAGFCAGYTPMQMNDYIMKGVMQTAPNAVLFTFSIIFFSIVTDAGVFQPLVNWMTKIAGNSVVAIVVVTGCIATIAHLDGSSVPTVLITIVAMLPIYKKFGIRPTVLLCMLAAGMGVTNFTPWAGPLARVAAVSGLDVNVMYHKLIPTQVFGLVCMIVLGLYLGMREKRRIALGLLIPESISEPDKLTAGKEQHGTQGPQNRLLFAINVTLVVGATLLLLVTHIQAYIIFMCAFSAAMIFNYPNLKAQEGVMKKYAYSAYMISGTVMAAGAFVGILSGGGDASILTEMADVVLHIMPDSLGAHLHIIMGVLGGLIGFVIGPDAFFYGIYPLVAKVGTNYGLSWEQMGLTMVVGKNITMMLSPVFATTYLAIGLTGVELKDHIRFSFFPVVVFSIVMVFSLVVTNTVPL</sequence>
<reference evidence="8 9" key="1">
    <citation type="submission" date="2018-06" db="EMBL/GenBank/DDBJ databases">
        <title>Genomic Encyclopedia of Type Strains, Phase IV (KMG-IV): sequencing the most valuable type-strain genomes for metagenomic binning, comparative biology and taxonomic classification.</title>
        <authorList>
            <person name="Goeker M."/>
        </authorList>
    </citation>
    <scope>NUCLEOTIDE SEQUENCE [LARGE SCALE GENOMIC DNA]</scope>
    <source>
        <strain evidence="8 9">DSM 30166</strain>
    </source>
</reference>
<dbReference type="InterPro" id="IPR004680">
    <property type="entry name" value="Cit_transptr-like_dom"/>
</dbReference>
<keyword evidence="3 6" id="KW-0812">Transmembrane</keyword>
<keyword evidence="5 6" id="KW-0472">Membrane</keyword>
<dbReference type="EMBL" id="QNRY01000003">
    <property type="protein sequence ID" value="RBP66614.1"/>
    <property type="molecule type" value="Genomic_DNA"/>
</dbReference>
<feature type="transmembrane region" description="Helical" evidence="6">
    <location>
        <begin position="291"/>
        <end position="314"/>
    </location>
</feature>
<feature type="transmembrane region" description="Helical" evidence="6">
    <location>
        <begin position="140"/>
        <end position="159"/>
    </location>
</feature>
<dbReference type="Proteomes" id="UP000253046">
    <property type="component" value="Unassembled WGS sequence"/>
</dbReference>
<evidence type="ECO:0000313" key="8">
    <source>
        <dbReference type="EMBL" id="RBP66614.1"/>
    </source>
</evidence>
<evidence type="ECO:0000259" key="7">
    <source>
        <dbReference type="Pfam" id="PF03600"/>
    </source>
</evidence>
<evidence type="ECO:0000256" key="2">
    <source>
        <dbReference type="ARBA" id="ARBA00022448"/>
    </source>
</evidence>
<feature type="domain" description="Citrate transporter-like" evidence="7">
    <location>
        <begin position="34"/>
        <end position="387"/>
    </location>
</feature>
<dbReference type="AlphaFoldDB" id="A0A366IC02"/>
<name>A0A366IC02_9GAMM</name>
<feature type="transmembrane region" description="Helical" evidence="6">
    <location>
        <begin position="59"/>
        <end position="76"/>
    </location>
</feature>
<comment type="subcellular location">
    <subcellularLocation>
        <location evidence="1">Membrane</location>
        <topology evidence="1">Multi-pass membrane protein</topology>
    </subcellularLocation>
</comment>
<feature type="transmembrane region" description="Helical" evidence="6">
    <location>
        <begin position="28"/>
        <end position="47"/>
    </location>
</feature>
<evidence type="ECO:0000256" key="5">
    <source>
        <dbReference type="ARBA" id="ARBA00023136"/>
    </source>
</evidence>
<dbReference type="RefSeq" id="WP_113865138.1">
    <property type="nucleotide sequence ID" value="NZ_AGJP01000001.1"/>
</dbReference>
<organism evidence="8 9">
    <name type="scientific">Brenneria salicis ATCC 15712 = DSM 30166</name>
    <dbReference type="NCBI Taxonomy" id="714314"/>
    <lineage>
        <taxon>Bacteria</taxon>
        <taxon>Pseudomonadati</taxon>
        <taxon>Pseudomonadota</taxon>
        <taxon>Gammaproteobacteria</taxon>
        <taxon>Enterobacterales</taxon>
        <taxon>Pectobacteriaceae</taxon>
        <taxon>Brenneria</taxon>
    </lineage>
</organism>
<evidence type="ECO:0000313" key="9">
    <source>
        <dbReference type="Proteomes" id="UP000253046"/>
    </source>
</evidence>
<evidence type="ECO:0000256" key="3">
    <source>
        <dbReference type="ARBA" id="ARBA00022692"/>
    </source>
</evidence>
<dbReference type="PRINTS" id="PR00342">
    <property type="entry name" value="RHESUSRHD"/>
</dbReference>
<feature type="transmembrane region" description="Helical" evidence="6">
    <location>
        <begin position="416"/>
        <end position="436"/>
    </location>
</feature>
<keyword evidence="2" id="KW-0813">Transport</keyword>
<gene>
    <name evidence="8" type="ORF">DES54_103144</name>
</gene>
<proteinExistence type="predicted"/>